<dbReference type="HAMAP" id="MF_01186">
    <property type="entry name" value="LPS_assembly_LptE"/>
    <property type="match status" value="1"/>
</dbReference>
<comment type="subunit">
    <text evidence="6">Component of the lipopolysaccharide transport and assembly complex. Interacts with LptD.</text>
</comment>
<protein>
    <recommendedName>
        <fullName evidence="6">LPS-assembly lipoprotein LptE</fullName>
    </recommendedName>
</protein>
<name>A0A099CVR8_9GAMM</name>
<evidence type="ECO:0000256" key="5">
    <source>
        <dbReference type="ARBA" id="ARBA00023288"/>
    </source>
</evidence>
<organism evidence="7 9">
    <name type="scientific">Oleiagrimonas soli</name>
    <dbReference type="NCBI Taxonomy" id="1543381"/>
    <lineage>
        <taxon>Bacteria</taxon>
        <taxon>Pseudomonadati</taxon>
        <taxon>Pseudomonadota</taxon>
        <taxon>Gammaproteobacteria</taxon>
        <taxon>Lysobacterales</taxon>
        <taxon>Rhodanobacteraceae</taxon>
        <taxon>Oleiagrimonas</taxon>
    </lineage>
</organism>
<dbReference type="Proteomes" id="UP000029708">
    <property type="component" value="Unassembled WGS sequence"/>
</dbReference>
<evidence type="ECO:0000313" key="9">
    <source>
        <dbReference type="Proteomes" id="UP000029708"/>
    </source>
</evidence>
<gene>
    <name evidence="6" type="primary">lptE</name>
    <name evidence="8" type="ORF">HNQ86_001240</name>
    <name evidence="7" type="ORF">LF63_0104960</name>
</gene>
<keyword evidence="4 6" id="KW-0998">Cell outer membrane</keyword>
<reference evidence="8 10" key="2">
    <citation type="submission" date="2020-08" db="EMBL/GenBank/DDBJ databases">
        <title>Genomic Encyclopedia of Type Strains, Phase IV (KMG-IV): sequencing the most valuable type-strain genomes for metagenomic binning, comparative biology and taxonomic classification.</title>
        <authorList>
            <person name="Goeker M."/>
        </authorList>
    </citation>
    <scope>NUCLEOTIDE SEQUENCE [LARGE SCALE GENOMIC DNA]</scope>
    <source>
        <strain evidence="8 10">DSM 107085</strain>
    </source>
</reference>
<comment type="caution">
    <text evidence="7">The sequence shown here is derived from an EMBL/GenBank/DDBJ whole genome shotgun (WGS) entry which is preliminary data.</text>
</comment>
<sequence>MKMDKRWLRVSLCAGLALLLSACGFHLRRGAQLPPGMEKIHLTVNGGGDLQRELARTLEIAGATLVDQSGPGVAEFRVPVARFRQTALTFTGRARVGEYEVRYQVRFDVVDSQGKTIVPLQRIELSREFTYDATQPVGTESQTEEIHNSLTSDAVQAIQFHLRAAAERAAVPATAASSATAG</sequence>
<evidence type="ECO:0000256" key="3">
    <source>
        <dbReference type="ARBA" id="ARBA00023139"/>
    </source>
</evidence>
<comment type="similarity">
    <text evidence="6">Belongs to the LptE lipoprotein family.</text>
</comment>
<dbReference type="Gene3D" id="3.30.160.150">
    <property type="entry name" value="Lipoprotein like domain"/>
    <property type="match status" value="1"/>
</dbReference>
<keyword evidence="1 6" id="KW-0732">Signal</keyword>
<dbReference type="STRING" id="1543381.LF63_0104960"/>
<dbReference type="GO" id="GO:1990351">
    <property type="term" value="C:transporter complex"/>
    <property type="evidence" value="ECO:0007669"/>
    <property type="project" value="TreeGrafter"/>
</dbReference>
<dbReference type="GO" id="GO:0043165">
    <property type="term" value="P:Gram-negative-bacterium-type cell outer membrane assembly"/>
    <property type="evidence" value="ECO:0007669"/>
    <property type="project" value="UniProtKB-UniRule"/>
</dbReference>
<dbReference type="PANTHER" id="PTHR38098:SF1">
    <property type="entry name" value="LPS-ASSEMBLY LIPOPROTEIN LPTE"/>
    <property type="match status" value="1"/>
</dbReference>
<evidence type="ECO:0000256" key="2">
    <source>
        <dbReference type="ARBA" id="ARBA00023136"/>
    </source>
</evidence>
<dbReference type="Pfam" id="PF04390">
    <property type="entry name" value="LptE"/>
    <property type="match status" value="1"/>
</dbReference>
<dbReference type="GO" id="GO:0009279">
    <property type="term" value="C:cell outer membrane"/>
    <property type="evidence" value="ECO:0007669"/>
    <property type="project" value="UniProtKB-SubCell"/>
</dbReference>
<dbReference type="RefSeq" id="WP_043100049.1">
    <property type="nucleotide sequence ID" value="NZ_JACHET010000001.1"/>
</dbReference>
<reference evidence="7 9" key="1">
    <citation type="submission" date="2014-09" db="EMBL/GenBank/DDBJ databases">
        <title>Xanthomonadaceae 3.5X direct submission.</title>
        <authorList>
            <person name="Fang T."/>
            <person name="Wang H."/>
        </authorList>
    </citation>
    <scope>NUCLEOTIDE SEQUENCE [LARGE SCALE GENOMIC DNA]</scope>
    <source>
        <strain evidence="7 9">3.5X</strain>
    </source>
</reference>
<dbReference type="GO" id="GO:0001530">
    <property type="term" value="F:lipopolysaccharide binding"/>
    <property type="evidence" value="ECO:0007669"/>
    <property type="project" value="TreeGrafter"/>
</dbReference>
<accession>A0A099CVR8</accession>
<dbReference type="HOGENOM" id="CLU_103309_2_0_6"/>
<keyword evidence="5 6" id="KW-0449">Lipoprotein</keyword>
<keyword evidence="2 6" id="KW-0472">Membrane</keyword>
<dbReference type="PANTHER" id="PTHR38098">
    <property type="entry name" value="LPS-ASSEMBLY LIPOPROTEIN LPTE"/>
    <property type="match status" value="1"/>
</dbReference>
<dbReference type="GO" id="GO:0015920">
    <property type="term" value="P:lipopolysaccharide transport"/>
    <property type="evidence" value="ECO:0007669"/>
    <property type="project" value="TreeGrafter"/>
</dbReference>
<dbReference type="Proteomes" id="UP000560000">
    <property type="component" value="Unassembled WGS sequence"/>
</dbReference>
<dbReference type="EMBL" id="JROI01000010">
    <property type="protein sequence ID" value="KGI77781.1"/>
    <property type="molecule type" value="Genomic_DNA"/>
</dbReference>
<comment type="subcellular location">
    <subcellularLocation>
        <location evidence="6">Cell outer membrane</location>
        <topology evidence="6">Lipid-anchor</topology>
    </subcellularLocation>
</comment>
<comment type="function">
    <text evidence="6">Together with LptD, is involved in the assembly of lipopolysaccharide (LPS) at the surface of the outer membrane. Required for the proper assembly of LptD. Binds LPS and may serve as the LPS recognition site at the outer membrane.</text>
</comment>
<dbReference type="EMBL" id="JACHET010000001">
    <property type="protein sequence ID" value="MBB6183895.1"/>
    <property type="molecule type" value="Genomic_DNA"/>
</dbReference>
<evidence type="ECO:0000313" key="7">
    <source>
        <dbReference type="EMBL" id="KGI77781.1"/>
    </source>
</evidence>
<evidence type="ECO:0000313" key="8">
    <source>
        <dbReference type="EMBL" id="MBB6183895.1"/>
    </source>
</evidence>
<evidence type="ECO:0000256" key="4">
    <source>
        <dbReference type="ARBA" id="ARBA00023237"/>
    </source>
</evidence>
<keyword evidence="9" id="KW-1185">Reference proteome</keyword>
<keyword evidence="3 6" id="KW-0564">Palmitate</keyword>
<dbReference type="AlphaFoldDB" id="A0A099CVR8"/>
<proteinExistence type="inferred from homology"/>
<dbReference type="InterPro" id="IPR007485">
    <property type="entry name" value="LPS_assembly_LptE"/>
</dbReference>
<dbReference type="PROSITE" id="PS51257">
    <property type="entry name" value="PROKAR_LIPOPROTEIN"/>
    <property type="match status" value="1"/>
</dbReference>
<evidence type="ECO:0000256" key="6">
    <source>
        <dbReference type="HAMAP-Rule" id="MF_01186"/>
    </source>
</evidence>
<evidence type="ECO:0000256" key="1">
    <source>
        <dbReference type="ARBA" id="ARBA00022729"/>
    </source>
</evidence>
<dbReference type="OrthoDB" id="7349153at2"/>
<evidence type="ECO:0000313" key="10">
    <source>
        <dbReference type="Proteomes" id="UP000560000"/>
    </source>
</evidence>